<name>A0A0F8WZY7_9ZZZZ</name>
<dbReference type="AlphaFoldDB" id="A0A0F8WZY7"/>
<evidence type="ECO:0000313" key="1">
    <source>
        <dbReference type="EMBL" id="KKK62223.1"/>
    </source>
</evidence>
<protein>
    <submittedName>
        <fullName evidence="1">Uncharacterized protein</fullName>
    </submittedName>
</protein>
<proteinExistence type="predicted"/>
<gene>
    <name evidence="1" type="ORF">LCGC14_3006470</name>
</gene>
<organism evidence="1">
    <name type="scientific">marine sediment metagenome</name>
    <dbReference type="NCBI Taxonomy" id="412755"/>
    <lineage>
        <taxon>unclassified sequences</taxon>
        <taxon>metagenomes</taxon>
        <taxon>ecological metagenomes</taxon>
    </lineage>
</organism>
<sequence>MTHINPDGKAVGGTLPEILRYLHIYSQPCEHFDARIVGNRAALELLRDTIKQALKLPVDADSWARTSEELFATDGEGYDVTVKLLPDDPDKKPMVYNPWDEYRPHYCDRGYDDDTHK</sequence>
<accession>A0A0F8WZY7</accession>
<comment type="caution">
    <text evidence="1">The sequence shown here is derived from an EMBL/GenBank/DDBJ whole genome shotgun (WGS) entry which is preliminary data.</text>
</comment>
<dbReference type="EMBL" id="LAZR01062098">
    <property type="protein sequence ID" value="KKK62223.1"/>
    <property type="molecule type" value="Genomic_DNA"/>
</dbReference>
<reference evidence="1" key="1">
    <citation type="journal article" date="2015" name="Nature">
        <title>Complex archaea that bridge the gap between prokaryotes and eukaryotes.</title>
        <authorList>
            <person name="Spang A."/>
            <person name="Saw J.H."/>
            <person name="Jorgensen S.L."/>
            <person name="Zaremba-Niedzwiedzka K."/>
            <person name="Martijn J."/>
            <person name="Lind A.E."/>
            <person name="van Eijk R."/>
            <person name="Schleper C."/>
            <person name="Guy L."/>
            <person name="Ettema T.J."/>
        </authorList>
    </citation>
    <scope>NUCLEOTIDE SEQUENCE</scope>
</reference>